<evidence type="ECO:0000259" key="1">
    <source>
        <dbReference type="PROSITE" id="PS51186"/>
    </source>
</evidence>
<dbReference type="InterPro" id="IPR016181">
    <property type="entry name" value="Acyl_CoA_acyltransferase"/>
</dbReference>
<dbReference type="EMBL" id="UOEU01000342">
    <property type="protein sequence ID" value="VAW32285.1"/>
    <property type="molecule type" value="Genomic_DNA"/>
</dbReference>
<accession>A0A3B0UMH2</accession>
<dbReference type="GO" id="GO:0016747">
    <property type="term" value="F:acyltransferase activity, transferring groups other than amino-acyl groups"/>
    <property type="evidence" value="ECO:0007669"/>
    <property type="project" value="InterPro"/>
</dbReference>
<dbReference type="Pfam" id="PF13527">
    <property type="entry name" value="Acetyltransf_9"/>
    <property type="match status" value="1"/>
</dbReference>
<sequence>MPLIVRPETAVDADAIYKVESAAFDRPDEADLVRKLQQSEVETISLVAFLDEELVGHILFSPVTVRNEGDEFTAVALGPLAVMPARQKKGIGSELCRAGLAACLQANYEMVFVLGHSAYYPRFGFVPSAPLGLRCQFDVPEEAFMVAELVPGALHNRQGVVYYHPLFSQV</sequence>
<name>A0A3B0UMH2_9ZZZZ</name>
<dbReference type="CDD" id="cd04301">
    <property type="entry name" value="NAT_SF"/>
    <property type="match status" value="1"/>
</dbReference>
<protein>
    <recommendedName>
        <fullName evidence="1">N-acetyltransferase domain-containing protein</fullName>
    </recommendedName>
</protein>
<organism evidence="2">
    <name type="scientific">hydrothermal vent metagenome</name>
    <dbReference type="NCBI Taxonomy" id="652676"/>
    <lineage>
        <taxon>unclassified sequences</taxon>
        <taxon>metagenomes</taxon>
        <taxon>ecological metagenomes</taxon>
    </lineage>
</organism>
<feature type="domain" description="N-acetyltransferase" evidence="1">
    <location>
        <begin position="3"/>
        <end position="146"/>
    </location>
</feature>
<dbReference type="PROSITE" id="PS51186">
    <property type="entry name" value="GNAT"/>
    <property type="match status" value="1"/>
</dbReference>
<reference evidence="2" key="1">
    <citation type="submission" date="2018-06" db="EMBL/GenBank/DDBJ databases">
        <authorList>
            <person name="Zhirakovskaya E."/>
        </authorList>
    </citation>
    <scope>NUCLEOTIDE SEQUENCE</scope>
</reference>
<dbReference type="SUPFAM" id="SSF55729">
    <property type="entry name" value="Acyl-CoA N-acyltransferases (Nat)"/>
    <property type="match status" value="1"/>
</dbReference>
<evidence type="ECO:0000313" key="2">
    <source>
        <dbReference type="EMBL" id="VAW32285.1"/>
    </source>
</evidence>
<dbReference type="Gene3D" id="3.40.630.30">
    <property type="match status" value="1"/>
</dbReference>
<dbReference type="AlphaFoldDB" id="A0A3B0UMH2"/>
<gene>
    <name evidence="2" type="ORF">MNBD_CHLOROFLEXI01-2640</name>
</gene>
<dbReference type="InterPro" id="IPR000182">
    <property type="entry name" value="GNAT_dom"/>
</dbReference>
<proteinExistence type="predicted"/>